<evidence type="ECO:0000313" key="2">
    <source>
        <dbReference type="EMBL" id="VEV95347.1"/>
    </source>
</evidence>
<reference evidence="2" key="1">
    <citation type="submission" date="2019-02" db="EMBL/GenBank/DDBJ databases">
        <authorList>
            <consortium name="Genoscope - CEA"/>
            <person name="William W."/>
        </authorList>
    </citation>
    <scope>NUCLEOTIDE SEQUENCE [LARGE SCALE GENOMIC DNA]</scope>
    <source>
        <strain evidence="2">YSy11</strain>
    </source>
</reference>
<feature type="domain" description="DUF7693" evidence="1">
    <location>
        <begin position="7"/>
        <end position="103"/>
    </location>
</feature>
<dbReference type="EMBL" id="LR215729">
    <property type="protein sequence ID" value="VEV95347.1"/>
    <property type="molecule type" value="Genomic_DNA"/>
</dbReference>
<dbReference type="Pfam" id="PF24745">
    <property type="entry name" value="DUF7693"/>
    <property type="match status" value="1"/>
</dbReference>
<protein>
    <recommendedName>
        <fullName evidence="1">DUF7693 domain-containing protein</fullName>
    </recommendedName>
</protein>
<name>A0A653DXZ1_9PSED</name>
<proteinExistence type="predicted"/>
<dbReference type="InterPro" id="IPR056110">
    <property type="entry name" value="DUF7693"/>
</dbReference>
<evidence type="ECO:0000259" key="1">
    <source>
        <dbReference type="Pfam" id="PF24745"/>
    </source>
</evidence>
<sequence>MNNPMPINAREVYQLLKDAAIGSRDWRLIKREPQSDSSQQLATVEIDSWQLKLLVDAGHLAHCQHCTAADGRHASLESWQRRGTDPLEFLSVWERTQLERLLTPDSTL</sequence>
<gene>
    <name evidence="2" type="ORF">PMYSY11_0300</name>
</gene>
<organism evidence="2">
    <name type="scientific">Pseudomonas marincola</name>
    <dbReference type="NCBI Taxonomy" id="437900"/>
    <lineage>
        <taxon>Bacteria</taxon>
        <taxon>Pseudomonadati</taxon>
        <taxon>Pseudomonadota</taxon>
        <taxon>Gammaproteobacteria</taxon>
        <taxon>Pseudomonadales</taxon>
        <taxon>Pseudomonadaceae</taxon>
        <taxon>Pseudomonas</taxon>
    </lineage>
</organism>
<dbReference type="AlphaFoldDB" id="A0A653DXZ1"/>
<accession>A0A653DXZ1</accession>